<keyword evidence="3" id="KW-0472">Membrane</keyword>
<accession>A0A5C5ZZA3</accession>
<feature type="transmembrane region" description="Helical" evidence="3">
    <location>
        <begin position="671"/>
        <end position="697"/>
    </location>
</feature>
<evidence type="ECO:0000256" key="2">
    <source>
        <dbReference type="SAM" id="MobiDB-lite"/>
    </source>
</evidence>
<sequence precursor="true">MGYSLPTLRSVAIVVAFLVLTASRGHAADGSRQFARSDSDKRYLHHIDLYDNDNRKITSESTRPYSPENTCGRCHDYETISHGWHFNAFRNHTLRTASSNDGNGPAIDDGRPGEPWIWTDERTGTQLPLSYRDWPGVFNPADVGIDDWAMTRYFGGRIPGGQTKPDQINDPNPRWQLSGELEVDCMACHAVSGAYDFEQRRDAIESENFAWAPTAALRLGEINGTVGRIKEGSDPSDEAVQAKLPTVAYDPRKFNPDGTMFIDLVRHVENNACYQCHSQRTVSLGDSGHDADSQAAELGHSGATAGINERWIHDQDVHLRAGMKCTDCHRNGIDHHISRGFEGERHPAGESVVTLSCVGCHLGTDFYLDEDAAEASVALKNIANRPGRLGSPLPLHEGLPPIHFEKMACTTCHSGPIPTDVAGGIMTSLSHGLGSKTHRTGEELPLIRGPVFAPSADHLSAKQVSADSESSGPSSTLSTPSPRVRATRVVWPAFWGFIEEGNVRPLPPDEVYAATRKALRVRRGFVEEISLPTLQDENKSSLFNEKVYAALAAIEDELKVSDAVYVSTGNVFAKSDKENELKTTSVDNQDMVGMVQWPIAHNVRPAGWSLGATGCIECHADDGKIFASTVAAVGPAPIRPTAVTMASLQRLSDDERQVWNQMFLGRTQFKVLTMISLAALAILMLAGAGAKIFAIMVRPAMPPEAKTADQGDRS</sequence>
<proteinExistence type="predicted"/>
<feature type="chain" id="PRO_5023137527" description="Cytochrome c-552/4 domain-containing protein" evidence="4">
    <location>
        <begin position="28"/>
        <end position="714"/>
    </location>
</feature>
<dbReference type="Proteomes" id="UP000316213">
    <property type="component" value="Unassembled WGS sequence"/>
</dbReference>
<dbReference type="PANTHER" id="PTHR35038">
    <property type="entry name" value="DISSIMILATORY SULFITE REDUCTASE SIRA"/>
    <property type="match status" value="1"/>
</dbReference>
<reference evidence="5 6" key="1">
    <citation type="submission" date="2019-02" db="EMBL/GenBank/DDBJ databases">
        <title>Deep-cultivation of Planctomycetes and their phenomic and genomic characterization uncovers novel biology.</title>
        <authorList>
            <person name="Wiegand S."/>
            <person name="Jogler M."/>
            <person name="Boedeker C."/>
            <person name="Pinto D."/>
            <person name="Vollmers J."/>
            <person name="Rivas-Marin E."/>
            <person name="Kohn T."/>
            <person name="Peeters S.H."/>
            <person name="Heuer A."/>
            <person name="Rast P."/>
            <person name="Oberbeckmann S."/>
            <person name="Bunk B."/>
            <person name="Jeske O."/>
            <person name="Meyerdierks A."/>
            <person name="Storesund J.E."/>
            <person name="Kallscheuer N."/>
            <person name="Luecker S."/>
            <person name="Lage O.M."/>
            <person name="Pohl T."/>
            <person name="Merkel B.J."/>
            <person name="Hornburger P."/>
            <person name="Mueller R.-W."/>
            <person name="Bruemmer F."/>
            <person name="Labrenz M."/>
            <person name="Spormann A.M."/>
            <person name="Op Den Camp H."/>
            <person name="Overmann J."/>
            <person name="Amann R."/>
            <person name="Jetten M.S.M."/>
            <person name="Mascher T."/>
            <person name="Medema M.H."/>
            <person name="Devos D.P."/>
            <person name="Kaster A.-K."/>
            <person name="Ovreas L."/>
            <person name="Rohde M."/>
            <person name="Galperin M.Y."/>
            <person name="Jogler C."/>
        </authorList>
    </citation>
    <scope>NUCLEOTIDE SEQUENCE [LARGE SCALE GENOMIC DNA]</scope>
    <source>
        <strain evidence="5 6">Pla100</strain>
    </source>
</reference>
<dbReference type="InterPro" id="IPR036280">
    <property type="entry name" value="Multihaem_cyt_sf"/>
</dbReference>
<protein>
    <recommendedName>
        <fullName evidence="7">Cytochrome c-552/4 domain-containing protein</fullName>
    </recommendedName>
</protein>
<dbReference type="Gene3D" id="1.10.1130.10">
    <property type="entry name" value="Flavocytochrome C3, Chain A"/>
    <property type="match status" value="1"/>
</dbReference>
<name>A0A5C5ZZA3_9BACT</name>
<dbReference type="EMBL" id="SJPM01000011">
    <property type="protein sequence ID" value="TWT92619.1"/>
    <property type="molecule type" value="Genomic_DNA"/>
</dbReference>
<dbReference type="InterPro" id="IPR051829">
    <property type="entry name" value="Multiheme_Cytochr_ET"/>
</dbReference>
<gene>
    <name evidence="5" type="ORF">Pla100_46390</name>
</gene>
<organism evidence="5 6">
    <name type="scientific">Neorhodopirellula pilleata</name>
    <dbReference type="NCBI Taxonomy" id="2714738"/>
    <lineage>
        <taxon>Bacteria</taxon>
        <taxon>Pseudomonadati</taxon>
        <taxon>Planctomycetota</taxon>
        <taxon>Planctomycetia</taxon>
        <taxon>Pirellulales</taxon>
        <taxon>Pirellulaceae</taxon>
        <taxon>Neorhodopirellula</taxon>
    </lineage>
</organism>
<dbReference type="RefSeq" id="WP_231603369.1">
    <property type="nucleotide sequence ID" value="NZ_SJPM01000011.1"/>
</dbReference>
<feature type="region of interest" description="Disordered" evidence="2">
    <location>
        <begin position="458"/>
        <end position="482"/>
    </location>
</feature>
<evidence type="ECO:0008006" key="7">
    <source>
        <dbReference type="Google" id="ProtNLM"/>
    </source>
</evidence>
<evidence type="ECO:0000313" key="5">
    <source>
        <dbReference type="EMBL" id="TWT92619.1"/>
    </source>
</evidence>
<evidence type="ECO:0000256" key="4">
    <source>
        <dbReference type="SAM" id="SignalP"/>
    </source>
</evidence>
<feature type="signal peptide" evidence="4">
    <location>
        <begin position="1"/>
        <end position="27"/>
    </location>
</feature>
<keyword evidence="6" id="KW-1185">Reference proteome</keyword>
<evidence type="ECO:0000313" key="6">
    <source>
        <dbReference type="Proteomes" id="UP000316213"/>
    </source>
</evidence>
<evidence type="ECO:0000256" key="3">
    <source>
        <dbReference type="SAM" id="Phobius"/>
    </source>
</evidence>
<evidence type="ECO:0000256" key="1">
    <source>
        <dbReference type="ARBA" id="ARBA00022729"/>
    </source>
</evidence>
<keyword evidence="1 4" id="KW-0732">Signal</keyword>
<dbReference type="SUPFAM" id="SSF48695">
    <property type="entry name" value="Multiheme cytochromes"/>
    <property type="match status" value="1"/>
</dbReference>
<feature type="compositionally biased region" description="Low complexity" evidence="2">
    <location>
        <begin position="468"/>
        <end position="482"/>
    </location>
</feature>
<keyword evidence="3" id="KW-0812">Transmembrane</keyword>
<dbReference type="AlphaFoldDB" id="A0A5C5ZZA3"/>
<comment type="caution">
    <text evidence="5">The sequence shown here is derived from an EMBL/GenBank/DDBJ whole genome shotgun (WGS) entry which is preliminary data.</text>
</comment>
<keyword evidence="3" id="KW-1133">Transmembrane helix</keyword>